<keyword evidence="1" id="KW-0812">Transmembrane</keyword>
<dbReference type="GeneID" id="37285553"/>
<dbReference type="Proteomes" id="UP000252985">
    <property type="component" value="Chromosome"/>
</dbReference>
<proteinExistence type="predicted"/>
<reference evidence="3 4" key="1">
    <citation type="submission" date="2018-07" db="EMBL/GenBank/DDBJ databases">
        <title>Genome sequences of Haloplanus sp. CBA1112.</title>
        <authorList>
            <person name="Kim Y.B."/>
            <person name="Roh S.W."/>
        </authorList>
    </citation>
    <scope>NUCLEOTIDE SEQUENCE [LARGE SCALE GENOMIC DNA]</scope>
    <source>
        <strain evidence="3 4">CBA1112</strain>
    </source>
</reference>
<gene>
    <name evidence="3" type="ORF">DU484_01205</name>
    <name evidence="2" type="ORF">DU500_01755</name>
</gene>
<dbReference type="AlphaFoldDB" id="A0A345E8Q9"/>
<keyword evidence="5" id="KW-1185">Reference proteome</keyword>
<feature type="transmembrane region" description="Helical" evidence="1">
    <location>
        <begin position="44"/>
        <end position="64"/>
    </location>
</feature>
<keyword evidence="1" id="KW-0472">Membrane</keyword>
<dbReference type="KEGG" id="haj:DU500_01755"/>
<evidence type="ECO:0000256" key="1">
    <source>
        <dbReference type="SAM" id="Phobius"/>
    </source>
</evidence>
<evidence type="ECO:0000313" key="2">
    <source>
        <dbReference type="EMBL" id="AXG05252.1"/>
    </source>
</evidence>
<evidence type="ECO:0000313" key="3">
    <source>
        <dbReference type="EMBL" id="AXG08581.1"/>
    </source>
</evidence>
<dbReference type="EMBL" id="CP031148">
    <property type="protein sequence ID" value="AXG08581.1"/>
    <property type="molecule type" value="Genomic_DNA"/>
</dbReference>
<protein>
    <submittedName>
        <fullName evidence="3">Uncharacterized protein</fullName>
    </submittedName>
</protein>
<dbReference type="EMBL" id="CP031150">
    <property type="protein sequence ID" value="AXG05252.1"/>
    <property type="molecule type" value="Genomic_DNA"/>
</dbReference>
<dbReference type="Proteomes" id="UP000253273">
    <property type="component" value="Chromosome"/>
</dbReference>
<dbReference type="KEGG" id="haq:DU484_01205"/>
<dbReference type="RefSeq" id="WP_114584403.1">
    <property type="nucleotide sequence ID" value="NZ_CP031148.1"/>
</dbReference>
<evidence type="ECO:0000313" key="4">
    <source>
        <dbReference type="Proteomes" id="UP000252985"/>
    </source>
</evidence>
<organism evidence="3 4">
    <name type="scientific">Haloplanus rubicundus</name>
    <dbReference type="NCBI Taxonomy" id="1547898"/>
    <lineage>
        <taxon>Archaea</taxon>
        <taxon>Methanobacteriati</taxon>
        <taxon>Methanobacteriota</taxon>
        <taxon>Stenosarchaea group</taxon>
        <taxon>Halobacteria</taxon>
        <taxon>Halobacteriales</taxon>
        <taxon>Haloferacaceae</taxon>
        <taxon>Haloplanus</taxon>
    </lineage>
</organism>
<keyword evidence="1" id="KW-1133">Transmembrane helix</keyword>
<dbReference type="OrthoDB" id="253187at2157"/>
<evidence type="ECO:0000313" key="5">
    <source>
        <dbReference type="Proteomes" id="UP000253273"/>
    </source>
</evidence>
<accession>A0A345DZ80</accession>
<sequence length="124" mass="13298">MQYRSAWAPPPSRVRRRRLAYAVASAVVAVGIVGSYLVGAVPRLVLIGVFGPLALAFEFGVQAYESFCVSLALLGRYDFRAEGSGRGRVTDPTNRRGDQRYALRISVVCVGLAAGVTAILVLLL</sequence>
<accession>A0A345E8Q9</accession>
<feature type="transmembrane region" description="Helical" evidence="1">
    <location>
        <begin position="20"/>
        <end position="38"/>
    </location>
</feature>
<reference evidence="2 5" key="2">
    <citation type="submission" date="2018-07" db="EMBL/GenBank/DDBJ databases">
        <title>Genome sequences of Haloplanus sp. CBA1113.</title>
        <authorList>
            <person name="Kim Y.B."/>
            <person name="Roh S.W."/>
        </authorList>
    </citation>
    <scope>NUCLEOTIDE SEQUENCE [LARGE SCALE GENOMIC DNA]</scope>
    <source>
        <strain evidence="2 5">CBA1113</strain>
    </source>
</reference>
<feature type="transmembrane region" description="Helical" evidence="1">
    <location>
        <begin position="101"/>
        <end position="123"/>
    </location>
</feature>
<name>A0A345E8Q9_9EURY</name>